<dbReference type="InterPro" id="IPR020904">
    <property type="entry name" value="Sc_DH/Rdtase_CS"/>
</dbReference>
<organism evidence="3 4">
    <name type="scientific">Parvularcula maris</name>
    <dbReference type="NCBI Taxonomy" id="2965077"/>
    <lineage>
        <taxon>Bacteria</taxon>
        <taxon>Pseudomonadati</taxon>
        <taxon>Pseudomonadota</taxon>
        <taxon>Alphaproteobacteria</taxon>
        <taxon>Parvularculales</taxon>
        <taxon>Parvularculaceae</taxon>
        <taxon>Parvularcula</taxon>
    </lineage>
</organism>
<dbReference type="Proteomes" id="UP001142610">
    <property type="component" value="Unassembled WGS sequence"/>
</dbReference>
<comment type="caution">
    <text evidence="3">The sequence shown here is derived from an EMBL/GenBank/DDBJ whole genome shotgun (WGS) entry which is preliminary data.</text>
</comment>
<evidence type="ECO:0000256" key="2">
    <source>
        <dbReference type="RuleBase" id="RU000363"/>
    </source>
</evidence>
<dbReference type="RefSeq" id="WP_256618657.1">
    <property type="nucleotide sequence ID" value="NZ_JANIBC010000002.1"/>
</dbReference>
<protein>
    <submittedName>
        <fullName evidence="3">3-hydroxybutyrate dehydrogenase</fullName>
        <ecNumber evidence="3">1.1.1.30</ecNumber>
    </submittedName>
</protein>
<dbReference type="PANTHER" id="PTHR42879:SF2">
    <property type="entry name" value="3-OXOACYL-[ACYL-CARRIER-PROTEIN] REDUCTASE FABG"/>
    <property type="match status" value="1"/>
</dbReference>
<evidence type="ECO:0000256" key="1">
    <source>
        <dbReference type="ARBA" id="ARBA00006484"/>
    </source>
</evidence>
<dbReference type="EMBL" id="JANIBC010000002">
    <property type="protein sequence ID" value="MCQ8184808.1"/>
    <property type="molecule type" value="Genomic_DNA"/>
</dbReference>
<dbReference type="Pfam" id="PF00106">
    <property type="entry name" value="adh_short"/>
    <property type="match status" value="1"/>
</dbReference>
<dbReference type="SUPFAM" id="SSF51735">
    <property type="entry name" value="NAD(P)-binding Rossmann-fold domains"/>
    <property type="match status" value="1"/>
</dbReference>
<dbReference type="InterPro" id="IPR011294">
    <property type="entry name" value="3-OHbutyrate_DH"/>
</dbReference>
<dbReference type="PRINTS" id="PR00081">
    <property type="entry name" value="GDHRDH"/>
</dbReference>
<dbReference type="FunFam" id="3.40.50.720:FF:000084">
    <property type="entry name" value="Short-chain dehydrogenase reductase"/>
    <property type="match status" value="1"/>
</dbReference>
<dbReference type="GO" id="GO:0003858">
    <property type="term" value="F:3-hydroxybutyrate dehydrogenase activity"/>
    <property type="evidence" value="ECO:0007669"/>
    <property type="project" value="UniProtKB-EC"/>
</dbReference>
<dbReference type="PROSITE" id="PS00061">
    <property type="entry name" value="ADH_SHORT"/>
    <property type="match status" value="1"/>
</dbReference>
<dbReference type="GO" id="GO:0032787">
    <property type="term" value="P:monocarboxylic acid metabolic process"/>
    <property type="evidence" value="ECO:0007669"/>
    <property type="project" value="UniProtKB-ARBA"/>
</dbReference>
<gene>
    <name evidence="3" type="ORF">NOG11_05340</name>
</gene>
<accession>A0A9X2L807</accession>
<dbReference type="InterPro" id="IPR002347">
    <property type="entry name" value="SDR_fam"/>
</dbReference>
<proteinExistence type="inferred from homology"/>
<evidence type="ECO:0000313" key="3">
    <source>
        <dbReference type="EMBL" id="MCQ8184808.1"/>
    </source>
</evidence>
<dbReference type="EC" id="1.1.1.30" evidence="3"/>
<keyword evidence="4" id="KW-1185">Reference proteome</keyword>
<reference evidence="3" key="1">
    <citation type="submission" date="2022-07" db="EMBL/GenBank/DDBJ databases">
        <title>Parvularcula maris sp. nov., an algicidal bacterium isolated from seawater.</title>
        <authorList>
            <person name="Li F."/>
        </authorList>
    </citation>
    <scope>NUCLEOTIDE SEQUENCE</scope>
    <source>
        <strain evidence="3">BGMRC 0090</strain>
    </source>
</reference>
<dbReference type="InterPro" id="IPR050259">
    <property type="entry name" value="SDR"/>
</dbReference>
<name>A0A9X2L807_9PROT</name>
<dbReference type="AlphaFoldDB" id="A0A9X2L807"/>
<evidence type="ECO:0000313" key="4">
    <source>
        <dbReference type="Proteomes" id="UP001142610"/>
    </source>
</evidence>
<dbReference type="InterPro" id="IPR036291">
    <property type="entry name" value="NAD(P)-bd_dom_sf"/>
</dbReference>
<dbReference type="NCBIfam" id="NF009093">
    <property type="entry name" value="PRK12429.1"/>
    <property type="match status" value="1"/>
</dbReference>
<comment type="similarity">
    <text evidence="1 2">Belongs to the short-chain dehydrogenases/reductases (SDR) family.</text>
</comment>
<dbReference type="Gene3D" id="3.40.50.720">
    <property type="entry name" value="NAD(P)-binding Rossmann-like Domain"/>
    <property type="match status" value="1"/>
</dbReference>
<sequence>MFEDLKGRKAVITGSTSGIGLAFAEGLAKMGVDITLNGFGDQGEIEDNRARIAGETGVDVRYDGADMTKPQEIRDLIKGAEAAHGRVDILVNNAGIQKVAPIDEYDDEVWDRIIAINLTSNYHTIKAALPGMKERKFGRIVNIASAHGLVASPFKSAYNAAKHGVVGLTKTVALEAAEFGVTCNAICPGFTLTPLLEAQMADNAKARGITEEEAKAKLLNDAHATKEFVTYDNLVGMLAYLCSDAGSGATGYPYAVDAGWTAH</sequence>
<dbReference type="PRINTS" id="PR00080">
    <property type="entry name" value="SDRFAMILY"/>
</dbReference>
<keyword evidence="3" id="KW-0560">Oxidoreductase</keyword>
<dbReference type="NCBIfam" id="TIGR01963">
    <property type="entry name" value="PHB_DH"/>
    <property type="match status" value="1"/>
</dbReference>
<dbReference type="PANTHER" id="PTHR42879">
    <property type="entry name" value="3-OXOACYL-(ACYL-CARRIER-PROTEIN) REDUCTASE"/>
    <property type="match status" value="1"/>
</dbReference>